<evidence type="ECO:0000313" key="3">
    <source>
        <dbReference type="EMBL" id="MFC5914317.1"/>
    </source>
</evidence>
<protein>
    <submittedName>
        <fullName evidence="3">Uncharacterized protein</fullName>
    </submittedName>
</protein>
<proteinExistence type="predicted"/>
<accession>A0ABW1GL14</accession>
<keyword evidence="2" id="KW-1133">Transmembrane helix</keyword>
<keyword evidence="2" id="KW-0472">Membrane</keyword>
<reference evidence="4" key="1">
    <citation type="journal article" date="2019" name="Int. J. Syst. Evol. Microbiol.">
        <title>The Global Catalogue of Microorganisms (GCM) 10K type strain sequencing project: providing services to taxonomists for standard genome sequencing and annotation.</title>
        <authorList>
            <consortium name="The Broad Institute Genomics Platform"/>
            <consortium name="The Broad Institute Genome Sequencing Center for Infectious Disease"/>
            <person name="Wu L."/>
            <person name="Ma J."/>
        </authorList>
    </citation>
    <scope>NUCLEOTIDE SEQUENCE [LARGE SCALE GENOMIC DNA]</scope>
    <source>
        <strain evidence="4">JCM 4147</strain>
    </source>
</reference>
<keyword evidence="2" id="KW-0812">Transmembrane</keyword>
<feature type="transmembrane region" description="Helical" evidence="2">
    <location>
        <begin position="26"/>
        <end position="44"/>
    </location>
</feature>
<evidence type="ECO:0000313" key="4">
    <source>
        <dbReference type="Proteomes" id="UP001596200"/>
    </source>
</evidence>
<evidence type="ECO:0000256" key="1">
    <source>
        <dbReference type="SAM" id="MobiDB-lite"/>
    </source>
</evidence>
<dbReference type="EMBL" id="JBHSPU010000013">
    <property type="protein sequence ID" value="MFC5914317.1"/>
    <property type="molecule type" value="Genomic_DNA"/>
</dbReference>
<gene>
    <name evidence="3" type="ORF">ACFP1B_12880</name>
</gene>
<organism evidence="3 4">
    <name type="scientific">Streptomyces pulveraceus</name>
    <dbReference type="NCBI Taxonomy" id="68258"/>
    <lineage>
        <taxon>Bacteria</taxon>
        <taxon>Bacillati</taxon>
        <taxon>Actinomycetota</taxon>
        <taxon>Actinomycetes</taxon>
        <taxon>Kitasatosporales</taxon>
        <taxon>Streptomycetaceae</taxon>
        <taxon>Streptomyces</taxon>
    </lineage>
</organism>
<sequence>MAGTGLAALAVGAVHGIAAPPLAVVVYADVVIGLCWLVVAFLLLRGRRWSPGAPGGDATGPRHHRAVRFSTDGEPVARSHWNTRRRY</sequence>
<dbReference type="RefSeq" id="WP_344510243.1">
    <property type="nucleotide sequence ID" value="NZ_BAAATU010000015.1"/>
</dbReference>
<comment type="caution">
    <text evidence="3">The sequence shown here is derived from an EMBL/GenBank/DDBJ whole genome shotgun (WGS) entry which is preliminary data.</text>
</comment>
<name>A0ABW1GL14_9ACTN</name>
<feature type="region of interest" description="Disordered" evidence="1">
    <location>
        <begin position="52"/>
        <end position="87"/>
    </location>
</feature>
<keyword evidence="4" id="KW-1185">Reference proteome</keyword>
<evidence type="ECO:0000256" key="2">
    <source>
        <dbReference type="SAM" id="Phobius"/>
    </source>
</evidence>
<dbReference type="Proteomes" id="UP001596200">
    <property type="component" value="Unassembled WGS sequence"/>
</dbReference>